<dbReference type="InterPro" id="IPR029428">
    <property type="entry name" value="MCRIP"/>
</dbReference>
<feature type="compositionally biased region" description="Polar residues" evidence="6">
    <location>
        <begin position="31"/>
        <end position="47"/>
    </location>
</feature>
<dbReference type="RefSeq" id="XP_001178348.1">
    <property type="nucleotide sequence ID" value="XM_001178348.4"/>
</dbReference>
<evidence type="ECO:0000256" key="6">
    <source>
        <dbReference type="SAM" id="MobiDB-lite"/>
    </source>
</evidence>
<keyword evidence="8" id="KW-1185">Reference proteome</keyword>
<dbReference type="OMA" id="NVHNRRV"/>
<dbReference type="GO" id="GO:0005634">
    <property type="term" value="C:nucleus"/>
    <property type="evidence" value="ECO:0007669"/>
    <property type="project" value="UniProtKB-SubCell"/>
</dbReference>
<feature type="compositionally biased region" description="Polar residues" evidence="6">
    <location>
        <begin position="1"/>
        <end position="12"/>
    </location>
</feature>
<keyword evidence="4" id="KW-0963">Cytoplasm</keyword>
<dbReference type="AlphaFoldDB" id="A0A7M7P7P1"/>
<dbReference type="GeneID" id="115926666"/>
<keyword evidence="5" id="KW-0539">Nucleus</keyword>
<evidence type="ECO:0000313" key="7">
    <source>
        <dbReference type="EnsemblMetazoa" id="XP_030847550"/>
    </source>
</evidence>
<name>A0A7M7P7P1_STRPU</name>
<dbReference type="KEGG" id="spu:115926666"/>
<organism evidence="7 8">
    <name type="scientific">Strongylocentrotus purpuratus</name>
    <name type="common">Purple sea urchin</name>
    <dbReference type="NCBI Taxonomy" id="7668"/>
    <lineage>
        <taxon>Eukaryota</taxon>
        <taxon>Metazoa</taxon>
        <taxon>Echinodermata</taxon>
        <taxon>Eleutherozoa</taxon>
        <taxon>Echinozoa</taxon>
        <taxon>Echinoidea</taxon>
        <taxon>Euechinoidea</taxon>
        <taxon>Echinacea</taxon>
        <taxon>Camarodonta</taxon>
        <taxon>Echinidea</taxon>
        <taxon>Strongylocentrotidae</taxon>
        <taxon>Strongylocentrotus</taxon>
    </lineage>
</organism>
<dbReference type="InParanoid" id="A0A7M7P7P1"/>
<comment type="subcellular location">
    <subcellularLocation>
        <location evidence="2">Cytoplasm</location>
        <location evidence="2">Stress granule</location>
    </subcellularLocation>
    <subcellularLocation>
        <location evidence="1">Nucleus</location>
    </subcellularLocation>
</comment>
<dbReference type="OrthoDB" id="9983138at2759"/>
<dbReference type="Pfam" id="PF14799">
    <property type="entry name" value="FAM195"/>
    <property type="match status" value="1"/>
</dbReference>
<proteinExistence type="inferred from homology"/>
<comment type="similarity">
    <text evidence="3">Belongs to the MCRIP family.</text>
</comment>
<evidence type="ECO:0000256" key="3">
    <source>
        <dbReference type="ARBA" id="ARBA00010821"/>
    </source>
</evidence>
<feature type="region of interest" description="Disordered" evidence="6">
    <location>
        <begin position="1"/>
        <end position="62"/>
    </location>
</feature>
<evidence type="ECO:0000256" key="5">
    <source>
        <dbReference type="ARBA" id="ARBA00023242"/>
    </source>
</evidence>
<evidence type="ECO:0000256" key="4">
    <source>
        <dbReference type="ARBA" id="ARBA00022490"/>
    </source>
</evidence>
<dbReference type="GeneID" id="753903"/>
<evidence type="ECO:0000313" key="8">
    <source>
        <dbReference type="Proteomes" id="UP000007110"/>
    </source>
</evidence>
<sequence length="137" mass="15849">MYKLTQGPSKFNVSKRRGLQQPVDEGENGRNMINPQTSPRPSFSSAVISGRKKDHHSKLPGLSVDHFGRDHYELVKMLNTEWEMTQKELNDCRQGRKGTCVEEFVDKEENPSLRYFKPFDWDSLCLTRLMPVMDGET</sequence>
<evidence type="ECO:0000256" key="1">
    <source>
        <dbReference type="ARBA" id="ARBA00004123"/>
    </source>
</evidence>
<dbReference type="GO" id="GO:0010494">
    <property type="term" value="C:cytoplasmic stress granule"/>
    <property type="evidence" value="ECO:0007669"/>
    <property type="project" value="UniProtKB-SubCell"/>
</dbReference>
<dbReference type="FunCoup" id="A0A7M7P7P1">
    <property type="interactions" value="1374"/>
</dbReference>
<reference evidence="7" key="2">
    <citation type="submission" date="2021-01" db="UniProtKB">
        <authorList>
            <consortium name="EnsemblMetazoa"/>
        </authorList>
    </citation>
    <scope>IDENTIFICATION</scope>
</reference>
<dbReference type="Proteomes" id="UP000007110">
    <property type="component" value="Unassembled WGS sequence"/>
</dbReference>
<dbReference type="RefSeq" id="XP_030847550.1">
    <property type="nucleotide sequence ID" value="XM_030991690.1"/>
</dbReference>
<reference evidence="8" key="1">
    <citation type="submission" date="2015-02" db="EMBL/GenBank/DDBJ databases">
        <title>Genome sequencing for Strongylocentrotus purpuratus.</title>
        <authorList>
            <person name="Murali S."/>
            <person name="Liu Y."/>
            <person name="Vee V."/>
            <person name="English A."/>
            <person name="Wang M."/>
            <person name="Skinner E."/>
            <person name="Han Y."/>
            <person name="Muzny D.M."/>
            <person name="Worley K.C."/>
            <person name="Gibbs R.A."/>
        </authorList>
    </citation>
    <scope>NUCLEOTIDE SEQUENCE</scope>
</reference>
<dbReference type="EnsemblMetazoa" id="XM_001178348">
    <property type="protein sequence ID" value="XP_001178348"/>
    <property type="gene ID" value="LOC753903"/>
</dbReference>
<protein>
    <submittedName>
        <fullName evidence="7">Uncharacterized protein</fullName>
    </submittedName>
</protein>
<accession>A0A7M7P7P1</accession>
<evidence type="ECO:0000256" key="2">
    <source>
        <dbReference type="ARBA" id="ARBA00004210"/>
    </source>
</evidence>
<dbReference type="KEGG" id="spu:753903"/>
<dbReference type="EnsemblMetazoa" id="XM_030991690">
    <property type="protein sequence ID" value="XP_030847550"/>
    <property type="gene ID" value="LOC115926666"/>
</dbReference>